<dbReference type="EMBL" id="CP014691">
    <property type="protein sequence ID" value="AQS87955.1"/>
    <property type="molecule type" value="Genomic_DNA"/>
</dbReference>
<gene>
    <name evidence="2" type="ORF">A0U93_08390</name>
</gene>
<name>A0A1U9KQ94_9PROT</name>
<dbReference type="InterPro" id="IPR029058">
    <property type="entry name" value="AB_hydrolase_fold"/>
</dbReference>
<evidence type="ECO:0000313" key="3">
    <source>
        <dbReference type="Proteomes" id="UP000188604"/>
    </source>
</evidence>
<dbReference type="Gene3D" id="3.40.50.1820">
    <property type="entry name" value="alpha/beta hydrolase"/>
    <property type="match status" value="1"/>
</dbReference>
<accession>A0A1U9KQ94</accession>
<evidence type="ECO:0000256" key="1">
    <source>
        <dbReference type="SAM" id="MobiDB-lite"/>
    </source>
</evidence>
<dbReference type="Pfam" id="PF26363">
    <property type="entry name" value="Phospholipase-like"/>
    <property type="match status" value="1"/>
</dbReference>
<reference evidence="2 3" key="1">
    <citation type="submission" date="2016-03" db="EMBL/GenBank/DDBJ databases">
        <title>Acetic acid bacteria sequencing.</title>
        <authorList>
            <person name="Brandt J."/>
            <person name="Jakob F."/>
            <person name="Vogel R.F."/>
        </authorList>
    </citation>
    <scope>NUCLEOTIDE SEQUENCE [LARGE SCALE GENOMIC DNA]</scope>
    <source>
        <strain evidence="2 3">NBRC 101099</strain>
    </source>
</reference>
<feature type="compositionally biased region" description="Low complexity" evidence="1">
    <location>
        <begin position="109"/>
        <end position="118"/>
    </location>
</feature>
<dbReference type="Proteomes" id="UP000188604">
    <property type="component" value="Chromosome"/>
</dbReference>
<evidence type="ECO:0008006" key="4">
    <source>
        <dbReference type="Google" id="ProtNLM"/>
    </source>
</evidence>
<dbReference type="STRING" id="320497.A0U93_08390"/>
<keyword evidence="3" id="KW-1185">Reference proteome</keyword>
<organism evidence="2 3">
    <name type="scientific">Neoasaia chiangmaiensis</name>
    <dbReference type="NCBI Taxonomy" id="320497"/>
    <lineage>
        <taxon>Bacteria</taxon>
        <taxon>Pseudomonadati</taxon>
        <taxon>Pseudomonadota</taxon>
        <taxon>Alphaproteobacteria</taxon>
        <taxon>Acetobacterales</taxon>
        <taxon>Acetobacteraceae</taxon>
        <taxon>Neoasaia</taxon>
    </lineage>
</organism>
<sequence length="427" mass="45184">MSGSDRLPEGNLSSVSGKIEGTAPTSKLTILNSSSSLSTYQATDGSLFGRVTQPDISPGVHPFASSANSSVDGGSSNATINTGNDIFNRSMAPPVPSDTKSSTVDTGKSAGQAASQSGRANPGADAGPTQKAPSPTVKNGKPDNSSTRREDGPCVTCAAERPETTDVTAEKHAELMQWEKFRTGLEAASAAYQPPETRIAPAGYRNANAEDLNSLGLREDMLEHPLNKGRKTEFRAAVFIHRETGDAIVAFKGTTSWTKWPTLRSPHILGQDVAQNLRQGLGRESFYYTQAQFIAGQIQRYAAGRNVVFVGHSLGGGMASAASRATGLPAITYNAAGLHARTVPYMQGNQIDAVSLKGDALTWLQRHLPMPKAAADKVWELDPGTKTTSLAEKMPILKNGLYHMGGYIKKAIGEKIESLESLLNGGN</sequence>
<dbReference type="RefSeq" id="WP_077806968.1">
    <property type="nucleotide sequence ID" value="NZ_BJXS01000007.1"/>
</dbReference>
<protein>
    <recommendedName>
        <fullName evidence="4">Fungal lipase-like domain-containing protein</fullName>
    </recommendedName>
</protein>
<proteinExistence type="predicted"/>
<dbReference type="AlphaFoldDB" id="A0A1U9KQ94"/>
<dbReference type="OrthoDB" id="7218381at2"/>
<feature type="compositionally biased region" description="Low complexity" evidence="1">
    <location>
        <begin position="25"/>
        <end position="39"/>
    </location>
</feature>
<feature type="compositionally biased region" description="Low complexity" evidence="1">
    <location>
        <begin position="64"/>
        <end position="78"/>
    </location>
</feature>
<evidence type="ECO:0000313" key="2">
    <source>
        <dbReference type="EMBL" id="AQS87955.1"/>
    </source>
</evidence>
<dbReference type="KEGG" id="nch:A0U93_08390"/>
<feature type="region of interest" description="Disordered" evidence="1">
    <location>
        <begin position="1"/>
        <end position="167"/>
    </location>
</feature>
<dbReference type="SUPFAM" id="SSF53474">
    <property type="entry name" value="alpha/beta-Hydrolases"/>
    <property type="match status" value="1"/>
</dbReference>
<feature type="compositionally biased region" description="Polar residues" evidence="1">
    <location>
        <begin position="131"/>
        <end position="145"/>
    </location>
</feature>